<dbReference type="Gene3D" id="3.40.50.10490">
    <property type="entry name" value="Glucose-6-phosphate isomerase like protein, domain 1"/>
    <property type="match status" value="1"/>
</dbReference>
<evidence type="ECO:0000259" key="1">
    <source>
        <dbReference type="PROSITE" id="PS51464"/>
    </source>
</evidence>
<protein>
    <recommendedName>
        <fullName evidence="1">SIS domain-containing protein</fullName>
    </recommendedName>
</protein>
<dbReference type="InterPro" id="IPR046348">
    <property type="entry name" value="SIS_dom_sf"/>
</dbReference>
<dbReference type="Proteomes" id="UP000177718">
    <property type="component" value="Unassembled WGS sequence"/>
</dbReference>
<dbReference type="InterPro" id="IPR050099">
    <property type="entry name" value="SIS_GmhA/DiaA_subfam"/>
</dbReference>
<sequence length="214" mass="23632">MQKEDSSLKETPKPLFNPNYADDYLKSVAWACSKVDQEKIAQIIEVLFRAWQEKKNIYLFGNGGSASIAMHFTTDLGKGTYNEGKDRLRVFCLSENTDLMTALTNDNGWENVYIDQIKGMIGKGDVLIGYSVHGGSGSDKAGAWSQNILKAIDYAKKQGAITVGFSGFEGGVMKTLCDLCLVIPTFVTGQVQDLQFAVMHIICDTLNDRIKHSE</sequence>
<evidence type="ECO:0000313" key="2">
    <source>
        <dbReference type="EMBL" id="OGY32839.1"/>
    </source>
</evidence>
<comment type="caution">
    <text evidence="2">The sequence shown here is derived from an EMBL/GenBank/DDBJ whole genome shotgun (WGS) entry which is preliminary data.</text>
</comment>
<dbReference type="SUPFAM" id="SSF53697">
    <property type="entry name" value="SIS domain"/>
    <property type="match status" value="1"/>
</dbReference>
<name>A0A1G1WYN4_9BACT</name>
<dbReference type="PANTHER" id="PTHR30390:SF8">
    <property type="entry name" value="SUGAR ISOMERASE (SIS)"/>
    <property type="match status" value="1"/>
</dbReference>
<evidence type="ECO:0000313" key="3">
    <source>
        <dbReference type="Proteomes" id="UP000177718"/>
    </source>
</evidence>
<reference evidence="2 3" key="1">
    <citation type="journal article" date="2016" name="Nat. Commun.">
        <title>Thousands of microbial genomes shed light on interconnected biogeochemical processes in an aquifer system.</title>
        <authorList>
            <person name="Anantharaman K."/>
            <person name="Brown C.T."/>
            <person name="Hug L.A."/>
            <person name="Sharon I."/>
            <person name="Castelle C.J."/>
            <person name="Probst A.J."/>
            <person name="Thomas B.C."/>
            <person name="Singh A."/>
            <person name="Wilkins M.J."/>
            <person name="Karaoz U."/>
            <person name="Brodie E.L."/>
            <person name="Williams K.H."/>
            <person name="Hubbard S.S."/>
            <person name="Banfield J.F."/>
        </authorList>
    </citation>
    <scope>NUCLEOTIDE SEQUENCE [LARGE SCALE GENOMIC DNA]</scope>
</reference>
<dbReference type="STRING" id="1802605.A3A61_01420"/>
<dbReference type="PROSITE" id="PS51464">
    <property type="entry name" value="SIS"/>
    <property type="match status" value="1"/>
</dbReference>
<dbReference type="GO" id="GO:1901135">
    <property type="term" value="P:carbohydrate derivative metabolic process"/>
    <property type="evidence" value="ECO:0007669"/>
    <property type="project" value="InterPro"/>
</dbReference>
<dbReference type="CDD" id="cd05006">
    <property type="entry name" value="SIS_GmhA"/>
    <property type="match status" value="1"/>
</dbReference>
<dbReference type="InterPro" id="IPR001347">
    <property type="entry name" value="SIS_dom"/>
</dbReference>
<dbReference type="Pfam" id="PF13580">
    <property type="entry name" value="SIS_2"/>
    <property type="match status" value="1"/>
</dbReference>
<organism evidence="2 3">
    <name type="scientific">Candidatus Woykebacteria bacterium RIFCSPLOWO2_01_FULL_43_14</name>
    <dbReference type="NCBI Taxonomy" id="1802605"/>
    <lineage>
        <taxon>Bacteria</taxon>
        <taxon>Candidatus Woykeibacteriota</taxon>
    </lineage>
</organism>
<dbReference type="GO" id="GO:0097367">
    <property type="term" value="F:carbohydrate derivative binding"/>
    <property type="evidence" value="ECO:0007669"/>
    <property type="project" value="InterPro"/>
</dbReference>
<proteinExistence type="predicted"/>
<dbReference type="InterPro" id="IPR035461">
    <property type="entry name" value="GmhA/DiaA"/>
</dbReference>
<dbReference type="PANTHER" id="PTHR30390">
    <property type="entry name" value="SEDOHEPTULOSE 7-PHOSPHATE ISOMERASE / DNAA INITIATOR-ASSOCIATING FACTOR FOR REPLICATION INITIATION"/>
    <property type="match status" value="1"/>
</dbReference>
<gene>
    <name evidence="2" type="ORF">A3A61_01420</name>
</gene>
<accession>A0A1G1WYN4</accession>
<feature type="domain" description="SIS" evidence="1">
    <location>
        <begin position="43"/>
        <end position="212"/>
    </location>
</feature>
<dbReference type="AlphaFoldDB" id="A0A1G1WYN4"/>
<dbReference type="EMBL" id="MHDB01000003">
    <property type="protein sequence ID" value="OGY32839.1"/>
    <property type="molecule type" value="Genomic_DNA"/>
</dbReference>